<organism evidence="1 2">
    <name type="scientific">Tunturiibacter lichenicola</name>
    <dbReference type="NCBI Taxonomy" id="2051959"/>
    <lineage>
        <taxon>Bacteria</taxon>
        <taxon>Pseudomonadati</taxon>
        <taxon>Acidobacteriota</taxon>
        <taxon>Terriglobia</taxon>
        <taxon>Terriglobales</taxon>
        <taxon>Acidobacteriaceae</taxon>
        <taxon>Tunturiibacter</taxon>
    </lineage>
</organism>
<accession>A0A7Y9T9M4</accession>
<evidence type="ECO:0000313" key="2">
    <source>
        <dbReference type="Proteomes" id="UP000534186"/>
    </source>
</evidence>
<proteinExistence type="predicted"/>
<protein>
    <submittedName>
        <fullName evidence="1">Uncharacterized protein</fullName>
    </submittedName>
</protein>
<name>A0A7Y9T9M4_9BACT</name>
<dbReference type="Proteomes" id="UP000534186">
    <property type="component" value="Unassembled WGS sequence"/>
</dbReference>
<gene>
    <name evidence="1" type="ORF">HDF12_001875</name>
</gene>
<sequence>MGVTIHYQGRLKDEMAYGTVRDIATVFAKKHAWPLETISESKKHLERVIEEESILYDGPVYGIKLNPHPYCEPFTLEFDASLYCQDYTKTQFAGPDIHIALIDLIEELKPHFVEFILVDESDYWPNFDEASLLGSFRRIDEVIANLRDENPGSKYMVRTPDGRFIDFIG</sequence>
<evidence type="ECO:0000313" key="1">
    <source>
        <dbReference type="EMBL" id="NYF51510.1"/>
    </source>
</evidence>
<dbReference type="AlphaFoldDB" id="A0A7Y9T9M4"/>
<comment type="caution">
    <text evidence="1">The sequence shown here is derived from an EMBL/GenBank/DDBJ whole genome shotgun (WGS) entry which is preliminary data.</text>
</comment>
<reference evidence="1 2" key="1">
    <citation type="submission" date="2020-07" db="EMBL/GenBank/DDBJ databases">
        <title>Genomic Encyclopedia of Type Strains, Phase IV (KMG-V): Genome sequencing to study the core and pangenomes of soil and plant-associated prokaryotes.</title>
        <authorList>
            <person name="Whitman W."/>
        </authorList>
    </citation>
    <scope>NUCLEOTIDE SEQUENCE [LARGE SCALE GENOMIC DNA]</scope>
    <source>
        <strain evidence="1 2">M8UP30</strain>
    </source>
</reference>
<dbReference type="EMBL" id="JACCCV010000001">
    <property type="protein sequence ID" value="NYF51510.1"/>
    <property type="molecule type" value="Genomic_DNA"/>
</dbReference>